<dbReference type="OrthoDB" id="6389216at2759"/>
<protein>
    <submittedName>
        <fullName evidence="1">Uncharacterized protein</fullName>
    </submittedName>
</protein>
<name>A0A164NTM2_9CRUS</name>
<evidence type="ECO:0000313" key="2">
    <source>
        <dbReference type="Proteomes" id="UP000076858"/>
    </source>
</evidence>
<reference evidence="1 2" key="1">
    <citation type="submission" date="2016-03" db="EMBL/GenBank/DDBJ databases">
        <title>EvidentialGene: Evidence-directed Construction of Genes on Genomes.</title>
        <authorList>
            <person name="Gilbert D.G."/>
            <person name="Choi J.-H."/>
            <person name="Mockaitis K."/>
            <person name="Colbourne J."/>
            <person name="Pfrender M."/>
        </authorList>
    </citation>
    <scope>NUCLEOTIDE SEQUENCE [LARGE SCALE GENOMIC DNA]</scope>
    <source>
        <strain evidence="1 2">Xinb3</strain>
        <tissue evidence="1">Complete organism</tissue>
    </source>
</reference>
<dbReference type="EMBL" id="LRGB01002829">
    <property type="protein sequence ID" value="KZS06227.1"/>
    <property type="molecule type" value="Genomic_DNA"/>
</dbReference>
<dbReference type="AlphaFoldDB" id="A0A164NTM2"/>
<proteinExistence type="predicted"/>
<organism evidence="1 2">
    <name type="scientific">Daphnia magna</name>
    <dbReference type="NCBI Taxonomy" id="35525"/>
    <lineage>
        <taxon>Eukaryota</taxon>
        <taxon>Metazoa</taxon>
        <taxon>Ecdysozoa</taxon>
        <taxon>Arthropoda</taxon>
        <taxon>Crustacea</taxon>
        <taxon>Branchiopoda</taxon>
        <taxon>Diplostraca</taxon>
        <taxon>Cladocera</taxon>
        <taxon>Anomopoda</taxon>
        <taxon>Daphniidae</taxon>
        <taxon>Daphnia</taxon>
    </lineage>
</organism>
<dbReference type="Proteomes" id="UP000076858">
    <property type="component" value="Unassembled WGS sequence"/>
</dbReference>
<accession>A0A164NTM2</accession>
<keyword evidence="2" id="KW-1185">Reference proteome</keyword>
<sequence>MERTSSVDVLNMQVSSKDETVVEPLIGDETRELLSYNQLLEHTRAITDLEKTTDRVENTRDISIDFQNPELINEENRDRVWFYHQYGNTRIMEIPVDDLIFELQCLLRNDKKIDLTNKEVGTALRALLLTEPTIFTPIELFKHCG</sequence>
<comment type="caution">
    <text evidence="1">The sequence shown here is derived from an EMBL/GenBank/DDBJ whole genome shotgun (WGS) entry which is preliminary data.</text>
</comment>
<gene>
    <name evidence="1" type="ORF">APZ42_030419</name>
</gene>
<evidence type="ECO:0000313" key="1">
    <source>
        <dbReference type="EMBL" id="KZS06227.1"/>
    </source>
</evidence>